<dbReference type="RefSeq" id="YP_010651950.1">
    <property type="nucleotide sequence ID" value="NC_070784.1"/>
</dbReference>
<sequence length="53" mass="6305">MAERKLTVYYESSPEVDEDAFFEYVHKFFCKNPNSPEVDDCKLYAMTFQNVVE</sequence>
<organism evidence="1 2">
    <name type="scientific">Streptomyces phage TunaTartare</name>
    <dbReference type="NCBI Taxonomy" id="2848887"/>
    <lineage>
        <taxon>Viruses</taxon>
        <taxon>Duplodnaviria</taxon>
        <taxon>Heunggongvirae</taxon>
        <taxon>Uroviricota</taxon>
        <taxon>Caudoviricetes</taxon>
        <taxon>Stanwilliamsviridae</taxon>
        <taxon>Loccivirinae</taxon>
        <taxon>Faustvirus</taxon>
        <taxon>Faustvirus tunatartare</taxon>
    </lineage>
</organism>
<reference evidence="1 2" key="1">
    <citation type="submission" date="2021-03" db="EMBL/GenBank/DDBJ databases">
        <authorList>
            <person name="Alqahtani R."/>
            <person name="Behailu E."/>
            <person name="Cappabianca D.W."/>
            <person name="Csanadi-Schwartz K.M."/>
            <person name="Dalal A.S."/>
            <person name="Fahim M.S."/>
            <person name="Franklin J.M."/>
            <person name="Gluckman M.H."/>
            <person name="Levine C.J."/>
            <person name="Martin N."/>
            <person name="Milza N."/>
            <person name="Najmabadi R."/>
            <person name="Newman A.M."/>
            <person name="Pajunar M."/>
            <person name="Qalawee I."/>
            <person name="Rizvi A."/>
            <person name="Samuel A."/>
            <person name="Smith A."/>
            <person name="Swann F.E."/>
            <person name="Sweeney P."/>
            <person name="Torres N.R."/>
            <person name="Ventrone L."/>
            <person name="Ventura L."/>
            <person name="Wroe M."/>
            <person name="Acquaye N.A."/>
            <person name="Agnes T.J."/>
            <person name="Ahmed A."/>
            <person name="Ahmed S."/>
            <person name="Amodu B.A."/>
            <person name="Arefeayne N.F."/>
            <person name="Asamoah-Frimpong E.A."/>
            <person name="Attaran A."/>
            <person name="Barragan J.M."/>
            <person name="Baumgarten L.N."/>
            <person name="Berhane B."/>
            <person name="Beyene A."/>
            <person name="Bhattarai B."/>
            <person name="Biondokin D.V."/>
            <person name="Boone B.K."/>
            <person name="Burney S.Z."/>
            <person name="Cayanan J.T."/>
            <person name="Cesta G."/>
            <person name="Chang J."/>
            <person name="Chavez J."/>
            <person name="Chorbajian C."/>
            <person name="Christian S."/>
            <person name="Corns J.R."/>
            <person name="Corns N.R."/>
            <person name="Cowan J.T."/>
            <person name="Coyne C."/>
            <person name="Dadzie B."/>
            <person name="Datu D.V."/>
            <person name="Deng B.C."/>
            <person name="Der L."/>
            <person name="Dickerson K."/>
            <person name="Dozier E."/>
            <person name="Egbunine A.O."/>
            <person name="Farooq M."/>
            <person name="Fonge A.E."/>
            <person name="Ghomsi-Nono M.P."/>
            <person name="Giampietro H."/>
            <person name="Gunnison R.P."/>
            <person name="Han S.H."/>
            <person name="Hennigan A.J."/>
            <person name="Hong A.N."/>
            <person name="Ijomor E.C."/>
            <person name="Jalali A."/>
            <person name="Jamil T.Z."/>
            <person name="Jenkins C.R."/>
            <person name="Joseph M.A."/>
            <person name="Jowanowitch O.J."/>
            <person name="Kang D."/>
            <person name="Khan A."/>
            <person name="Khan Z.K."/>
            <person name="Kiewe T."/>
            <person name="Kjerulf A.B."/>
            <person name="Kolosey V."/>
            <person name="Kurup M."/>
            <person name="Lee V.H."/>
            <person name="Llontop-Maldonado V."/>
            <person name="Long P."/>
            <person name="Lu N."/>
            <person name="Majekodunmi A."/>
            <person name="Malik H.W."/>
            <person name="Marcellino S.C."/>
            <person name="Martinez L.A."/>
            <person name="Meher F.N."/>
            <person name="Michelin M.A."/>
            <person name="Mitchell K.G."/>
            <person name="Mullens W.J."/>
            <person name="Nwakama C."/>
            <person name="Nwosu F.T."/>
            <person name="Oboh E.C."/>
            <person name="Odujinrin O."/>
            <person name="Ogunsan O."/>
            <person name="O'Neill K."/>
            <person name="Oxlaj J.A."/>
            <person name="Patel A.K."/>
            <person name="Patel B.R."/>
            <person name="Pham Q."/>
            <person name="Porter J."/>
            <person name="Portes J."/>
            <person name="Prokopenko A."/>
            <person name="Quraishi M."/>
            <person name="Qureshi M."/>
            <person name="Rivera A."/>
            <person name="Rubalsky V."/>
            <person name="Saikali Y."/>
            <person name="Saqaf K."/>
            <person name="Saroya S.R."/>
            <person name="Seas A."/>
            <person name="Shadrick R.E."/>
            <person name="Sharda N."/>
            <person name="Sigindere M.T."/>
            <person name="Simbi V.G."/>
            <person name="Thuzar C."/>
            <person name="Tran K."/>
            <person name="Tran V.D."/>
            <person name="Trang W."/>
            <person name="Vaishnav N."/>
            <person name="Vuong K."/>
            <person name="Walker C."/>
            <person name="Wallace S.A."/>
            <person name="Warfield J.C."/>
            <person name="Wikina T."/>
            <person name="Wobbeking F.T."/>
            <person name="Worrent L.D."/>
            <person name="Yan T."/>
            <person name="Zehra A."/>
            <person name="Avazpour P."/>
            <person name="Kim F.M."/>
            <person name="Mason K."/>
            <person name="Nguyen D.A."/>
            <person name="Pettit S.M."/>
            <person name="Zhou O.J."/>
            <person name="Brissett D.L."/>
            <person name="Gualtieri C."/>
            <person name="Hufford T.M."/>
            <person name="Ko J.M."/>
            <person name="Novak J.K."/>
            <person name="Smith Z.M."/>
            <person name="Mayer-Bacon C."/>
            <person name="Erill I."/>
            <person name="Caruso S.M."/>
            <person name="Garlena R.A."/>
            <person name="Russell D.A."/>
            <person name="Pope W.H."/>
            <person name="Jacobs-Sera D."/>
            <person name="Hatfull G.F."/>
        </authorList>
    </citation>
    <scope>NUCLEOTIDE SEQUENCE [LARGE SCALE GENOMIC DNA]</scope>
</reference>
<dbReference type="Proteomes" id="UP000683399">
    <property type="component" value="Segment"/>
</dbReference>
<gene>
    <name evidence="1" type="primary">109</name>
    <name evidence="1" type="ORF">SEA_TUNATARTARE_109</name>
</gene>
<accession>A0A8F2E6N5</accession>
<dbReference type="GeneID" id="77927677"/>
<keyword evidence="2" id="KW-1185">Reference proteome</keyword>
<evidence type="ECO:0000313" key="1">
    <source>
        <dbReference type="EMBL" id="QWT29993.1"/>
    </source>
</evidence>
<evidence type="ECO:0000313" key="2">
    <source>
        <dbReference type="Proteomes" id="UP000683399"/>
    </source>
</evidence>
<dbReference type="EMBL" id="MW822145">
    <property type="protein sequence ID" value="QWT29993.1"/>
    <property type="molecule type" value="Genomic_DNA"/>
</dbReference>
<protein>
    <submittedName>
        <fullName evidence="1">Uncharacterized protein</fullName>
    </submittedName>
</protein>
<name>A0A8F2E6N5_9CAUD</name>
<proteinExistence type="predicted"/>
<dbReference type="KEGG" id="vg:77927677"/>